<accession>B3PG03</accession>
<feature type="binding site" evidence="7">
    <location>
        <position position="211"/>
    </location>
    <ligand>
        <name>Mg(2+)</name>
        <dbReference type="ChEBI" id="CHEBI:18420"/>
    </ligand>
</feature>
<evidence type="ECO:0000313" key="10">
    <source>
        <dbReference type="Proteomes" id="UP000001036"/>
    </source>
</evidence>
<sequence>MLFGLWVSVFLLSFMLTGCYRGYALRKSLMDIPNDRSSHQVPTPRGGGIAIVVSLLLGMGVAISITPLGVIQYSAFLLPGLLLAGVSYLDDLGHVKAGWRLLVQILSATLALYLTGGMTALGVFGVTLESPPLLSLWALLVLVWIINLYNFMDGINGIASLTAISISLGILVLLWLIGAPVELMVPPFLLAGASAGFLLWNFPRARIFMGDIGSCFIGLVLGVIFLQAGQWNPVFYWAVLILSGAFIVDASLTLLLRAWRRQKLYQAHREHAYQHLSRRWQSHTKVTLGYNLLTLGYLLPVAGLVVLGHLDGFMGLLLGYCPLALVFWRSGAGRHQQWPAPERPL</sequence>
<dbReference type="GO" id="GO:0016780">
    <property type="term" value="F:phosphotransferase activity, for other substituted phosphate groups"/>
    <property type="evidence" value="ECO:0007669"/>
    <property type="project" value="InterPro"/>
</dbReference>
<organism evidence="9 10">
    <name type="scientific">Cellvibrio japonicus (strain Ueda107)</name>
    <name type="common">Pseudomonas fluorescens subsp. cellulosa</name>
    <dbReference type="NCBI Taxonomy" id="498211"/>
    <lineage>
        <taxon>Bacteria</taxon>
        <taxon>Pseudomonadati</taxon>
        <taxon>Pseudomonadota</taxon>
        <taxon>Gammaproteobacteria</taxon>
        <taxon>Cellvibrionales</taxon>
        <taxon>Cellvibrionaceae</taxon>
        <taxon>Cellvibrio</taxon>
    </lineage>
</organism>
<evidence type="ECO:0000256" key="8">
    <source>
        <dbReference type="SAM" id="Phobius"/>
    </source>
</evidence>
<gene>
    <name evidence="9" type="primary">wbpL</name>
    <name evidence="9" type="ordered locus">CJA_3457</name>
</gene>
<dbReference type="RefSeq" id="WP_012489032.1">
    <property type="nucleotide sequence ID" value="NC_010995.1"/>
</dbReference>
<dbReference type="EMBL" id="CP000934">
    <property type="protein sequence ID" value="ACE84246.1"/>
    <property type="molecule type" value="Genomic_DNA"/>
</dbReference>
<feature type="transmembrane region" description="Helical" evidence="8">
    <location>
        <begin position="234"/>
        <end position="256"/>
    </location>
</feature>
<dbReference type="GO" id="GO:0046872">
    <property type="term" value="F:metal ion binding"/>
    <property type="evidence" value="ECO:0007669"/>
    <property type="project" value="UniProtKB-KW"/>
</dbReference>
<evidence type="ECO:0000256" key="3">
    <source>
        <dbReference type="ARBA" id="ARBA00022679"/>
    </source>
</evidence>
<keyword evidence="2" id="KW-1003">Cell membrane</keyword>
<name>B3PG03_CELJU</name>
<feature type="transmembrane region" description="Helical" evidence="8">
    <location>
        <begin position="183"/>
        <end position="200"/>
    </location>
</feature>
<feature type="transmembrane region" description="Helical" evidence="8">
    <location>
        <begin position="46"/>
        <end position="65"/>
    </location>
</feature>
<feature type="transmembrane region" description="Helical" evidence="8">
    <location>
        <begin position="134"/>
        <end position="151"/>
    </location>
</feature>
<dbReference type="CDD" id="cd06854">
    <property type="entry name" value="GT_WbpL_WbcO_like"/>
    <property type="match status" value="1"/>
</dbReference>
<dbReference type="GO" id="GO:0005886">
    <property type="term" value="C:plasma membrane"/>
    <property type="evidence" value="ECO:0007669"/>
    <property type="project" value="UniProtKB-SubCell"/>
</dbReference>
<feature type="transmembrane region" description="Helical" evidence="8">
    <location>
        <begin position="207"/>
        <end position="228"/>
    </location>
</feature>
<dbReference type="GO" id="GO:0009103">
    <property type="term" value="P:lipopolysaccharide biosynthetic process"/>
    <property type="evidence" value="ECO:0007669"/>
    <property type="project" value="TreeGrafter"/>
</dbReference>
<dbReference type="PANTHER" id="PTHR22926:SF3">
    <property type="entry name" value="UNDECAPRENYL-PHOSPHATE ALPHA-N-ACETYLGLUCOSAMINYL 1-PHOSPHATE TRANSFERASE"/>
    <property type="match status" value="1"/>
</dbReference>
<proteinExistence type="predicted"/>
<feature type="transmembrane region" description="Helical" evidence="8">
    <location>
        <begin position="71"/>
        <end position="89"/>
    </location>
</feature>
<dbReference type="OrthoDB" id="9783652at2"/>
<reference evidence="9 10" key="1">
    <citation type="journal article" date="2008" name="J. Bacteriol.">
        <title>Insights into plant cell wall degradation from the genome sequence of the soil bacterium Cellvibrio japonicus.</title>
        <authorList>
            <person name="Deboy R.T."/>
            <person name="Mongodin E.F."/>
            <person name="Fouts D.E."/>
            <person name="Tailford L.E."/>
            <person name="Khouri H."/>
            <person name="Emerson J.B."/>
            <person name="Mohamoud Y."/>
            <person name="Watkins K."/>
            <person name="Henrissat B."/>
            <person name="Gilbert H.J."/>
            <person name="Nelson K.E."/>
        </authorList>
    </citation>
    <scope>NUCLEOTIDE SEQUENCE [LARGE SCALE GENOMIC DNA]</scope>
    <source>
        <strain evidence="9 10">Ueda107</strain>
    </source>
</reference>
<feature type="transmembrane region" description="Helical" evidence="8">
    <location>
        <begin position="288"/>
        <end position="306"/>
    </location>
</feature>
<dbReference type="GO" id="GO:0044038">
    <property type="term" value="P:cell wall macromolecule biosynthetic process"/>
    <property type="evidence" value="ECO:0007669"/>
    <property type="project" value="TreeGrafter"/>
</dbReference>
<keyword evidence="3 9" id="KW-0808">Transferase</keyword>
<dbReference type="STRING" id="498211.CJA_3457"/>
<comment type="cofactor">
    <cofactor evidence="7">
        <name>Mg(2+)</name>
        <dbReference type="ChEBI" id="CHEBI:18420"/>
    </cofactor>
</comment>
<keyword evidence="6 8" id="KW-0472">Membrane</keyword>
<dbReference type="GO" id="GO:0071555">
    <property type="term" value="P:cell wall organization"/>
    <property type="evidence" value="ECO:0007669"/>
    <property type="project" value="TreeGrafter"/>
</dbReference>
<evidence type="ECO:0000256" key="7">
    <source>
        <dbReference type="PIRSR" id="PIRSR600715-1"/>
    </source>
</evidence>
<dbReference type="Pfam" id="PF00953">
    <property type="entry name" value="Glycos_transf_4"/>
    <property type="match status" value="1"/>
</dbReference>
<feature type="transmembrane region" description="Helical" evidence="8">
    <location>
        <begin position="101"/>
        <end position="128"/>
    </location>
</feature>
<evidence type="ECO:0000313" key="9">
    <source>
        <dbReference type="EMBL" id="ACE84246.1"/>
    </source>
</evidence>
<comment type="subcellular location">
    <subcellularLocation>
        <location evidence="1">Cell membrane</location>
        <topology evidence="1">Multi-pass membrane protein</topology>
    </subcellularLocation>
</comment>
<dbReference type="Proteomes" id="UP000001036">
    <property type="component" value="Chromosome"/>
</dbReference>
<dbReference type="HOGENOM" id="CLU_023982_3_1_6"/>
<keyword evidence="7" id="KW-0479">Metal-binding</keyword>
<keyword evidence="4 8" id="KW-0812">Transmembrane</keyword>
<keyword evidence="5 8" id="KW-1133">Transmembrane helix</keyword>
<evidence type="ECO:0000256" key="6">
    <source>
        <dbReference type="ARBA" id="ARBA00023136"/>
    </source>
</evidence>
<evidence type="ECO:0000256" key="1">
    <source>
        <dbReference type="ARBA" id="ARBA00004651"/>
    </source>
</evidence>
<keyword evidence="7" id="KW-0460">Magnesium</keyword>
<keyword evidence="10" id="KW-1185">Reference proteome</keyword>
<feature type="transmembrane region" description="Helical" evidence="8">
    <location>
        <begin position="158"/>
        <end position="177"/>
    </location>
</feature>
<evidence type="ECO:0000256" key="4">
    <source>
        <dbReference type="ARBA" id="ARBA00022692"/>
    </source>
</evidence>
<feature type="transmembrane region" description="Helical" evidence="8">
    <location>
        <begin position="6"/>
        <end position="25"/>
    </location>
</feature>
<dbReference type="InterPro" id="IPR000715">
    <property type="entry name" value="Glycosyl_transferase_4"/>
</dbReference>
<dbReference type="AlphaFoldDB" id="B3PG03"/>
<dbReference type="KEGG" id="cja:CJA_3457"/>
<feature type="binding site" evidence="7">
    <location>
        <position position="150"/>
    </location>
    <ligand>
        <name>Mg(2+)</name>
        <dbReference type="ChEBI" id="CHEBI:18420"/>
    </ligand>
</feature>
<evidence type="ECO:0000256" key="2">
    <source>
        <dbReference type="ARBA" id="ARBA00022475"/>
    </source>
</evidence>
<dbReference type="PANTHER" id="PTHR22926">
    <property type="entry name" value="PHOSPHO-N-ACETYLMURAMOYL-PENTAPEPTIDE-TRANSFERASE"/>
    <property type="match status" value="1"/>
</dbReference>
<evidence type="ECO:0000256" key="5">
    <source>
        <dbReference type="ARBA" id="ARBA00022989"/>
    </source>
</evidence>
<dbReference type="eggNOG" id="COG0472">
    <property type="taxonomic scope" value="Bacteria"/>
</dbReference>
<protein>
    <submittedName>
        <fullName evidence="9">Glycosyl transferase group 4-like protein</fullName>
    </submittedName>
</protein>